<gene>
    <name evidence="6" type="ORF">PPERSA_01142</name>
</gene>
<evidence type="ECO:0008006" key="8">
    <source>
        <dbReference type="Google" id="ProtNLM"/>
    </source>
</evidence>
<protein>
    <recommendedName>
        <fullName evidence="8">TLDc domain-containing protein</fullName>
    </recommendedName>
</protein>
<dbReference type="Pfam" id="PF07534">
    <property type="entry name" value="TLD"/>
    <property type="match status" value="1"/>
</dbReference>
<dbReference type="EMBL" id="LDAU01000102">
    <property type="protein sequence ID" value="KRX06064.1"/>
    <property type="molecule type" value="Genomic_DNA"/>
</dbReference>
<reference evidence="6 7" key="1">
    <citation type="journal article" date="2015" name="Sci. Rep.">
        <title>Genome of the facultative scuticociliatosis pathogen Pseudocohnilembus persalinus provides insight into its virulence through horizontal gene transfer.</title>
        <authorList>
            <person name="Xiong J."/>
            <person name="Wang G."/>
            <person name="Cheng J."/>
            <person name="Tian M."/>
            <person name="Pan X."/>
            <person name="Warren A."/>
            <person name="Jiang C."/>
            <person name="Yuan D."/>
            <person name="Miao W."/>
        </authorList>
    </citation>
    <scope>NUCLEOTIDE SEQUENCE [LARGE SCALE GENOMIC DNA]</scope>
    <source>
        <strain evidence="6">36N120E</strain>
    </source>
</reference>
<name>A0A0V0QVN6_PSEPJ</name>
<sequence length="632" mass="74888">MSIIYTLIARGQNTILVDYSQAAGNFPQEIYNQDPNSDKLNKLKQELYQVKDIMVENIEEKKQKTDNLDDQEYNPQQFQNNQNEFEYSNYNTNGIISYGEQNNKNEQNSNQGIKQTFIERLEKIEKFDVVFTNQYGTFPGLLSICPGQIWFDPYLEDYKKLEKDLKKLGKKLQRKFSINDFQISININDLDSIDYRKEFPHEFVDIILNGISQNCQKKSINEHVIKSPIQHYRVTFMDNIDTQMIKGFTEDQYVTQMHYIMQKLHHHICKFKNIDKDYQPQSELYAYDIVNLKTKDQILDQLQQQQKNQGIKDQEKQEHQIYPSIIEDTKFTNISSADKQNKNSINEGDEYKNQKEDEEKMKKQSQRNEQSRKNDDNCNNKTQEKEQQQQKQQQQQQQKQQIEQHQSIQRNRYNIIKPKYYPKLMDSSSIINQQQFENIVDFLPPYYQYNNWHLVFSPNKNGYSYQVFLRMCDEIGPHVIICEDMKGNIFGGFAADGWRVVKNFYGSPECFLYSFYNKEDSQKKKARDSKNEENENEDKKQKNRNDKIYYYPWSGNNYNIQYCDQDGFSLGVGVRFGLYINSGFMEGSSEESTTFSTPGSLTTKTDFKLFNFEIYGVSPGMDKKIEQLKNQN</sequence>
<dbReference type="PROSITE" id="PS51886">
    <property type="entry name" value="TLDC"/>
    <property type="match status" value="1"/>
</dbReference>
<dbReference type="InterPro" id="IPR042855">
    <property type="entry name" value="V_SNARE_CC"/>
</dbReference>
<evidence type="ECO:0000313" key="6">
    <source>
        <dbReference type="EMBL" id="KRX06064.1"/>
    </source>
</evidence>
<evidence type="ECO:0000313" key="7">
    <source>
        <dbReference type="Proteomes" id="UP000054937"/>
    </source>
</evidence>
<dbReference type="Gene3D" id="1.20.5.110">
    <property type="match status" value="1"/>
</dbReference>
<organism evidence="6 7">
    <name type="scientific">Pseudocohnilembus persalinus</name>
    <name type="common">Ciliate</name>
    <dbReference type="NCBI Taxonomy" id="266149"/>
    <lineage>
        <taxon>Eukaryota</taxon>
        <taxon>Sar</taxon>
        <taxon>Alveolata</taxon>
        <taxon>Ciliophora</taxon>
        <taxon>Intramacronucleata</taxon>
        <taxon>Oligohymenophorea</taxon>
        <taxon>Scuticociliatia</taxon>
        <taxon>Philasterida</taxon>
        <taxon>Pseudocohnilembidae</taxon>
        <taxon>Pseudocohnilembus</taxon>
    </lineage>
</organism>
<dbReference type="SUPFAM" id="SSF58038">
    <property type="entry name" value="SNARE fusion complex"/>
    <property type="match status" value="1"/>
</dbReference>
<feature type="compositionally biased region" description="Polar residues" evidence="3">
    <location>
        <begin position="331"/>
        <end position="346"/>
    </location>
</feature>
<feature type="compositionally biased region" description="Basic and acidic residues" evidence="3">
    <location>
        <begin position="369"/>
        <end position="388"/>
    </location>
</feature>
<feature type="compositionally biased region" description="Low complexity" evidence="3">
    <location>
        <begin position="389"/>
        <end position="409"/>
    </location>
</feature>
<evidence type="ECO:0000256" key="3">
    <source>
        <dbReference type="SAM" id="MobiDB-lite"/>
    </source>
</evidence>
<comment type="caution">
    <text evidence="6">The sequence shown here is derived from an EMBL/GenBank/DDBJ whole genome shotgun (WGS) entry which is preliminary data.</text>
</comment>
<dbReference type="InterPro" id="IPR006571">
    <property type="entry name" value="TLDc_dom"/>
</dbReference>
<evidence type="ECO:0000256" key="2">
    <source>
        <dbReference type="SAM" id="Coils"/>
    </source>
</evidence>
<dbReference type="OrthoDB" id="26679at2759"/>
<accession>A0A0V0QVN6</accession>
<feature type="region of interest" description="Disordered" evidence="3">
    <location>
        <begin position="327"/>
        <end position="409"/>
    </location>
</feature>
<dbReference type="AlphaFoldDB" id="A0A0V0QVN6"/>
<evidence type="ECO:0000256" key="1">
    <source>
        <dbReference type="PROSITE-ProRule" id="PRU00290"/>
    </source>
</evidence>
<evidence type="ECO:0000259" key="5">
    <source>
        <dbReference type="PROSITE" id="PS51886"/>
    </source>
</evidence>
<dbReference type="Proteomes" id="UP000054937">
    <property type="component" value="Unassembled WGS sequence"/>
</dbReference>
<dbReference type="PROSITE" id="PS50892">
    <property type="entry name" value="V_SNARE"/>
    <property type="match status" value="1"/>
</dbReference>
<feature type="domain" description="TLDc" evidence="5">
    <location>
        <begin position="429"/>
        <end position="618"/>
    </location>
</feature>
<dbReference type="InParanoid" id="A0A0V0QVN6"/>
<dbReference type="SMART" id="SM00584">
    <property type="entry name" value="TLDc"/>
    <property type="match status" value="1"/>
</dbReference>
<feature type="compositionally biased region" description="Basic and acidic residues" evidence="3">
    <location>
        <begin position="349"/>
        <end position="362"/>
    </location>
</feature>
<dbReference type="PANTHER" id="PTHR23354">
    <property type="entry name" value="NUCLEOLAR PROTEIN 7/ESTROGEN RECEPTOR COACTIVATOR-RELATED"/>
    <property type="match status" value="1"/>
</dbReference>
<dbReference type="PANTHER" id="PTHR23354:SF122">
    <property type="entry name" value="GTPASE-ACTIVATING PROTEIN SKYWALKER"/>
    <property type="match status" value="1"/>
</dbReference>
<keyword evidence="1 2" id="KW-0175">Coiled coil</keyword>
<proteinExistence type="predicted"/>
<evidence type="ECO:0000259" key="4">
    <source>
        <dbReference type="PROSITE" id="PS50892"/>
    </source>
</evidence>
<keyword evidence="7" id="KW-1185">Reference proteome</keyword>
<feature type="coiled-coil region" evidence="2">
    <location>
        <begin position="516"/>
        <end position="543"/>
    </location>
</feature>
<feature type="domain" description="V-SNARE coiled-coil homology" evidence="4">
    <location>
        <begin position="39"/>
        <end position="99"/>
    </location>
</feature>